<evidence type="ECO:0000259" key="1">
    <source>
        <dbReference type="Pfam" id="PF00882"/>
    </source>
</evidence>
<comment type="caution">
    <text evidence="2">The sequence shown here is derived from an EMBL/GenBank/DDBJ whole genome shotgun (WGS) entry which is preliminary data.</text>
</comment>
<sequence length="282" mass="31817">MTMKTWIRVLCWSTPWLLQSGCAHAWGLYTHVYFAQWLLWGVPLLDGELRRAVSRYPKLVMAGACLPDLAIVGPLVGTAVFDRTHCWQNAAEMMAGVQSDAERALMLGFYSHLFADVVAHHHFVPSHERLWGNKMPMAAHIACEWAMDAHVSSHVLMAPSVLLGESESEIVALISRHFNLRPGQATRAVRALARADKLLRWAQLPQGLYHSLTQVDVCLERRFNYFIRQTSERFHEMNHVLSGEIIPANANGEAVHVAQAKLANISERRLRLGQHLPSNCFQ</sequence>
<dbReference type="AlphaFoldDB" id="E6QTG5"/>
<accession>E6QTG5</accession>
<organism evidence="2">
    <name type="scientific">mine drainage metagenome</name>
    <dbReference type="NCBI Taxonomy" id="410659"/>
    <lineage>
        <taxon>unclassified sequences</taxon>
        <taxon>metagenomes</taxon>
        <taxon>ecological metagenomes</taxon>
    </lineage>
</organism>
<evidence type="ECO:0000313" key="2">
    <source>
        <dbReference type="EMBL" id="CBI10537.1"/>
    </source>
</evidence>
<dbReference type="Pfam" id="PF00882">
    <property type="entry name" value="Zn_dep_PLPC"/>
    <property type="match status" value="1"/>
</dbReference>
<proteinExistence type="predicted"/>
<name>E6QTG5_9ZZZZ</name>
<dbReference type="InterPro" id="IPR029002">
    <property type="entry name" value="PLPC/GPLD1"/>
</dbReference>
<gene>
    <name evidence="2" type="ORF">CARN7_1319</name>
</gene>
<feature type="domain" description="Phospholipase C/D" evidence="1">
    <location>
        <begin position="30"/>
        <end position="150"/>
    </location>
</feature>
<dbReference type="EMBL" id="CABR01000088">
    <property type="protein sequence ID" value="CBI10537.1"/>
    <property type="molecule type" value="Genomic_DNA"/>
</dbReference>
<protein>
    <recommendedName>
        <fullName evidence="1">Phospholipase C/D domain-containing protein</fullName>
    </recommendedName>
</protein>
<reference evidence="2" key="1">
    <citation type="submission" date="2009-10" db="EMBL/GenBank/DDBJ databases">
        <title>Diversity of trophic interactions inside an arsenic-rich microbial ecosystem.</title>
        <authorList>
            <person name="Bertin P.N."/>
            <person name="Heinrich-Salmeron A."/>
            <person name="Pelletier E."/>
            <person name="Goulhen-Chollet F."/>
            <person name="Arsene-Ploetze F."/>
            <person name="Gallien S."/>
            <person name="Calteau A."/>
            <person name="Vallenet D."/>
            <person name="Casiot C."/>
            <person name="Chane-Woon-Ming B."/>
            <person name="Giloteaux L."/>
            <person name="Barakat M."/>
            <person name="Bonnefoy V."/>
            <person name="Bruneel O."/>
            <person name="Chandler M."/>
            <person name="Cleiss J."/>
            <person name="Duran R."/>
            <person name="Elbaz-Poulichet F."/>
            <person name="Fonknechten N."/>
            <person name="Lauga B."/>
            <person name="Mornico D."/>
            <person name="Ortet P."/>
            <person name="Schaeffer C."/>
            <person name="Siguier P."/>
            <person name="Alexander Thil Smith A."/>
            <person name="Van Dorsselaer A."/>
            <person name="Weissenbach J."/>
            <person name="Medigue C."/>
            <person name="Le Paslier D."/>
        </authorList>
    </citation>
    <scope>NUCLEOTIDE SEQUENCE</scope>
</reference>